<accession>A0A6L2KPY7</accession>
<dbReference type="AlphaFoldDB" id="A0A6L2KPY7"/>
<gene>
    <name evidence="2" type="ORF">Tci_022997</name>
</gene>
<protein>
    <submittedName>
        <fullName evidence="2">Exportin-2</fullName>
    </submittedName>
</protein>
<dbReference type="InterPro" id="IPR013713">
    <property type="entry name" value="XPO2_central"/>
</dbReference>
<evidence type="ECO:0000259" key="1">
    <source>
        <dbReference type="Pfam" id="PF08506"/>
    </source>
</evidence>
<name>A0A6L2KPY7_TANCI</name>
<comment type="caution">
    <text evidence="2">The sequence shown here is derived from an EMBL/GenBank/DDBJ whole genome shotgun (WGS) entry which is preliminary data.</text>
</comment>
<organism evidence="2">
    <name type="scientific">Tanacetum cinerariifolium</name>
    <name type="common">Dalmatian daisy</name>
    <name type="synonym">Chrysanthemum cinerariifolium</name>
    <dbReference type="NCBI Taxonomy" id="118510"/>
    <lineage>
        <taxon>Eukaryota</taxon>
        <taxon>Viridiplantae</taxon>
        <taxon>Streptophyta</taxon>
        <taxon>Embryophyta</taxon>
        <taxon>Tracheophyta</taxon>
        <taxon>Spermatophyta</taxon>
        <taxon>Magnoliopsida</taxon>
        <taxon>eudicotyledons</taxon>
        <taxon>Gunneridae</taxon>
        <taxon>Pentapetalae</taxon>
        <taxon>asterids</taxon>
        <taxon>campanulids</taxon>
        <taxon>Asterales</taxon>
        <taxon>Asteraceae</taxon>
        <taxon>Asteroideae</taxon>
        <taxon>Anthemideae</taxon>
        <taxon>Anthemidinae</taxon>
        <taxon>Tanacetum</taxon>
    </lineage>
</organism>
<proteinExistence type="predicted"/>
<dbReference type="Pfam" id="PF08506">
    <property type="entry name" value="Cse1"/>
    <property type="match status" value="1"/>
</dbReference>
<feature type="domain" description="Exportin-2 central" evidence="1">
    <location>
        <begin position="84"/>
        <end position="141"/>
    </location>
</feature>
<feature type="non-terminal residue" evidence="2">
    <location>
        <position position="346"/>
    </location>
</feature>
<dbReference type="EMBL" id="BKCJ010002802">
    <property type="protein sequence ID" value="GEU51019.1"/>
    <property type="molecule type" value="Genomic_DNA"/>
</dbReference>
<reference evidence="2" key="1">
    <citation type="journal article" date="2019" name="Sci. Rep.">
        <title>Draft genome of Tanacetum cinerariifolium, the natural source of mosquito coil.</title>
        <authorList>
            <person name="Yamashiro T."/>
            <person name="Shiraishi A."/>
            <person name="Satake H."/>
            <person name="Nakayama K."/>
        </authorList>
    </citation>
    <scope>NUCLEOTIDE SEQUENCE</scope>
</reference>
<dbReference type="GO" id="GO:0006886">
    <property type="term" value="P:intracellular protein transport"/>
    <property type="evidence" value="ECO:0007669"/>
    <property type="project" value="InterPro"/>
</dbReference>
<sequence length="346" mass="39319">MESEAAPIPDLEKEHIKQLIVSLVLFADRKIESLEKAINGNDFASVIVFLAIVNSLFKKFRYECNTRTILELKYCLDNFAALLLSTGEMPDLFVDDADKWMSEFKNYLCVRYTVVEDSGSDGLVLVDELREAVCDNISLDMEDELFEKYRVYIKSYHYEYEKVEALRESTTLQDSKKVKNDQTFHQVLEESVNKSSGVSKTAHADSMAGPVKQRNGFSILERFQEFIDIGQAMGYKMKGAWGSEEKAVGKETLSFESGKDYAKNIKSQSKPINIGLEIGSLHQKPDQRAFFYNNQANEAKMSKDSKFKVHSFHFSKVKVNGKRKMKVQGLLVSNQQSLVLVTNSAK</sequence>
<evidence type="ECO:0000313" key="2">
    <source>
        <dbReference type="EMBL" id="GEU51019.1"/>
    </source>
</evidence>